<dbReference type="AlphaFoldDB" id="A0A1C4XG02"/>
<reference evidence="1 2" key="1">
    <citation type="submission" date="2016-06" db="EMBL/GenBank/DDBJ databases">
        <authorList>
            <person name="Kjaerup R.B."/>
            <person name="Dalgaard T.S."/>
            <person name="Juul-Madsen H.R."/>
        </authorList>
    </citation>
    <scope>NUCLEOTIDE SEQUENCE [LARGE SCALE GENOMIC DNA]</scope>
    <source>
        <strain evidence="1 2">DSM 45626</strain>
    </source>
</reference>
<gene>
    <name evidence="1" type="ORF">GA0070558_12511</name>
</gene>
<accession>A0A1C4XG02</accession>
<dbReference type="Proteomes" id="UP000199375">
    <property type="component" value="Unassembled WGS sequence"/>
</dbReference>
<protein>
    <submittedName>
        <fullName evidence="1">Uncharacterized protein</fullName>
    </submittedName>
</protein>
<name>A0A1C4XG02_9ACTN</name>
<organism evidence="1 2">
    <name type="scientific">Micromonospora haikouensis</name>
    <dbReference type="NCBI Taxonomy" id="686309"/>
    <lineage>
        <taxon>Bacteria</taxon>
        <taxon>Bacillati</taxon>
        <taxon>Actinomycetota</taxon>
        <taxon>Actinomycetes</taxon>
        <taxon>Micromonosporales</taxon>
        <taxon>Micromonosporaceae</taxon>
        <taxon>Micromonospora</taxon>
    </lineage>
</organism>
<proteinExistence type="predicted"/>
<evidence type="ECO:0000313" key="2">
    <source>
        <dbReference type="Proteomes" id="UP000199375"/>
    </source>
</evidence>
<sequence length="35" mass="3756">MVDFPDVLPTSVAAYLAGPGAAHCAVPEKNWRQDE</sequence>
<evidence type="ECO:0000313" key="1">
    <source>
        <dbReference type="EMBL" id="SCF07403.1"/>
    </source>
</evidence>
<dbReference type="EMBL" id="FMCW01000025">
    <property type="protein sequence ID" value="SCF07403.1"/>
    <property type="molecule type" value="Genomic_DNA"/>
</dbReference>